<keyword evidence="1" id="KW-0472">Membrane</keyword>
<gene>
    <name evidence="2" type="ORF">DFR28_102286</name>
</gene>
<protein>
    <submittedName>
        <fullName evidence="2">Uncharacterized protein</fullName>
    </submittedName>
</protein>
<keyword evidence="1" id="KW-0812">Transmembrane</keyword>
<organism evidence="2 3">
    <name type="scientific">Arenicella xantha</name>
    <dbReference type="NCBI Taxonomy" id="644221"/>
    <lineage>
        <taxon>Bacteria</taxon>
        <taxon>Pseudomonadati</taxon>
        <taxon>Pseudomonadota</taxon>
        <taxon>Gammaproteobacteria</taxon>
        <taxon>Arenicellales</taxon>
        <taxon>Arenicellaceae</taxon>
        <taxon>Arenicella</taxon>
    </lineage>
</organism>
<keyword evidence="3" id="KW-1185">Reference proteome</keyword>
<comment type="caution">
    <text evidence="2">The sequence shown here is derived from an EMBL/GenBank/DDBJ whole genome shotgun (WGS) entry which is preliminary data.</text>
</comment>
<name>A0A395JQ84_9GAMM</name>
<feature type="transmembrane region" description="Helical" evidence="1">
    <location>
        <begin position="66"/>
        <end position="84"/>
    </location>
</feature>
<feature type="transmembrane region" description="Helical" evidence="1">
    <location>
        <begin position="104"/>
        <end position="126"/>
    </location>
</feature>
<dbReference type="AlphaFoldDB" id="A0A395JQ84"/>
<proteinExistence type="predicted"/>
<reference evidence="2 3" key="1">
    <citation type="submission" date="2018-06" db="EMBL/GenBank/DDBJ databases">
        <title>Genomic Encyclopedia of Type Strains, Phase IV (KMG-IV): sequencing the most valuable type-strain genomes for metagenomic binning, comparative biology and taxonomic classification.</title>
        <authorList>
            <person name="Goeker M."/>
        </authorList>
    </citation>
    <scope>NUCLEOTIDE SEQUENCE [LARGE SCALE GENOMIC DNA]</scope>
    <source>
        <strain evidence="2 3">DSM 24032</strain>
    </source>
</reference>
<accession>A0A395JQ84</accession>
<dbReference type="InParanoid" id="A0A395JQ84"/>
<evidence type="ECO:0000313" key="3">
    <source>
        <dbReference type="Proteomes" id="UP000253083"/>
    </source>
</evidence>
<dbReference type="Proteomes" id="UP000253083">
    <property type="component" value="Unassembled WGS sequence"/>
</dbReference>
<evidence type="ECO:0000256" key="1">
    <source>
        <dbReference type="SAM" id="Phobius"/>
    </source>
</evidence>
<dbReference type="RefSeq" id="WP_113953685.1">
    <property type="nucleotide sequence ID" value="NZ_QNRT01000002.1"/>
</dbReference>
<dbReference type="EMBL" id="QNRT01000002">
    <property type="protein sequence ID" value="RBP50870.1"/>
    <property type="molecule type" value="Genomic_DNA"/>
</dbReference>
<evidence type="ECO:0000313" key="2">
    <source>
        <dbReference type="EMBL" id="RBP50870.1"/>
    </source>
</evidence>
<sequence>MTDKIEIANATLDDKSFSELAMGADALDALFSDARESAPNFASDNFTKMVLNSIPEEPVRRKASGVSFELIGVLVGLVIAYFMIDFNSLIRGFIAMMPHSITLSPMHMLIALGGISAMSVAAWWVVERSR</sequence>
<keyword evidence="1" id="KW-1133">Transmembrane helix</keyword>